<dbReference type="GO" id="GO:0061809">
    <property type="term" value="F:NAD+ nucleosidase activity, cyclic ADP-ribose generating"/>
    <property type="evidence" value="ECO:0007669"/>
    <property type="project" value="UniProtKB-EC"/>
</dbReference>
<keyword evidence="9" id="KW-1185">Reference proteome</keyword>
<evidence type="ECO:0000256" key="1">
    <source>
        <dbReference type="ARBA" id="ARBA00008291"/>
    </source>
</evidence>
<evidence type="ECO:0000259" key="7">
    <source>
        <dbReference type="PROSITE" id="PS50105"/>
    </source>
</evidence>
<dbReference type="PANTHER" id="PTHR46270">
    <property type="entry name" value="ARMADILLO-TYPE FOLD-RELATED"/>
    <property type="match status" value="1"/>
</dbReference>
<dbReference type="InterPro" id="IPR011989">
    <property type="entry name" value="ARM-like"/>
</dbReference>
<evidence type="ECO:0000256" key="2">
    <source>
        <dbReference type="ARBA" id="ARBA00011982"/>
    </source>
</evidence>
<proteinExistence type="inferred from homology"/>
<reference evidence="8" key="1">
    <citation type="journal article" date="2019" name="bioRxiv">
        <title>The Genome of the Zebra Mussel, Dreissena polymorpha: A Resource for Invasive Species Research.</title>
        <authorList>
            <person name="McCartney M.A."/>
            <person name="Auch B."/>
            <person name="Kono T."/>
            <person name="Mallez S."/>
            <person name="Zhang Y."/>
            <person name="Obille A."/>
            <person name="Becker A."/>
            <person name="Abrahante J.E."/>
            <person name="Garbe J."/>
            <person name="Badalamenti J.P."/>
            <person name="Herman A."/>
            <person name="Mangelson H."/>
            <person name="Liachko I."/>
            <person name="Sullivan S."/>
            <person name="Sone E.D."/>
            <person name="Koren S."/>
            <person name="Silverstein K.A.T."/>
            <person name="Beckman K.B."/>
            <person name="Gohl D.M."/>
        </authorList>
    </citation>
    <scope>NUCLEOTIDE SEQUENCE</scope>
    <source>
        <strain evidence="8">Duluth1</strain>
        <tissue evidence="8">Whole animal</tissue>
    </source>
</reference>
<sequence length="689" mass="78978">MGNASGRRCIDCGVHASYPSLCSACSKCCQPSENSWTRKDRTRNNLLAECNKTNIIVEASLDSYMTEQIVLVKPDKDVQAINEVPDDPDSIHTLEFLDGMNEKNDDWSTLLAHLLSITKKDDRVIYILMEKNVDAKFEMFIETHHINDVLEMNTFPNKEADSVPIKLQTIWSTVKRFLMLFWICCDTNVNFCQYTLSSTMFYFLMNNLKSLALKSYHEHEVCLFTVKAALGIIHNITRHLPNSKILLRSENAVSTVHPYLKSKIAMVRIKSLMILSFILSEHENVMINTEDENFVFIFEVLADALKNNDHKTAKFGMSAIEILKGLNQLAVNDENKLRMVSNGVLELFEVLLLRGFLEEVKVTIVTLWSLSFHHYNKSKMKKCPHIVKKLQELKCHPDTEISHAARGTVWELMNMKVSSTTLRWSSNTSSENDPWKPHIMISYQWDSQNIMLRVKDRLKQAGYKVWMDVEHMTGSTLEAMALAVEKAAVVLLCMSQKYKESPNCRTEAEYVYRLRKDFIPLRVQEGYVADGWLGILAGTRLYFDFYSEPMVDVQIPRLVRELNGRGLINPTMKDLPDSAITSSPRRPEQLTATPIPTRIHRELDSDLLRLPTVMSHLSPWSETEVKQWLLSVGLDEYIESFSGMTGTLLKELRTIQSTAPESFIAILKNDYRLPILALLTFSRSLRSLE</sequence>
<gene>
    <name evidence="8" type="ORF">DPMN_138141</name>
</gene>
<dbReference type="GO" id="GO:0007165">
    <property type="term" value="P:signal transduction"/>
    <property type="evidence" value="ECO:0007669"/>
    <property type="project" value="InterPro"/>
</dbReference>
<feature type="domain" description="SAM" evidence="7">
    <location>
        <begin position="620"/>
        <end position="641"/>
    </location>
</feature>
<evidence type="ECO:0000256" key="4">
    <source>
        <dbReference type="ARBA" id="ARBA00022859"/>
    </source>
</evidence>
<protein>
    <recommendedName>
        <fullName evidence="2">ADP-ribosyl cyclase/cyclic ADP-ribose hydrolase</fullName>
        <ecNumber evidence="2">3.2.2.6</ecNumber>
    </recommendedName>
</protein>
<dbReference type="InterPro" id="IPR000157">
    <property type="entry name" value="TIR_dom"/>
</dbReference>
<comment type="caution">
    <text evidence="8">The sequence shown here is derived from an EMBL/GenBank/DDBJ whole genome shotgun (WGS) entry which is preliminary data.</text>
</comment>
<dbReference type="Pfam" id="PF13676">
    <property type="entry name" value="TIR_2"/>
    <property type="match status" value="1"/>
</dbReference>
<dbReference type="SUPFAM" id="SSF48371">
    <property type="entry name" value="ARM repeat"/>
    <property type="match status" value="1"/>
</dbReference>
<comment type="similarity">
    <text evidence="1">Belongs to the SARM1 family.</text>
</comment>
<name>A0A9D4JIA9_DREPO</name>
<dbReference type="PANTHER" id="PTHR46270:SF2">
    <property type="entry name" value="TIR DOMAIN-CONTAINING PROTEIN"/>
    <property type="match status" value="1"/>
</dbReference>
<evidence type="ECO:0000256" key="5">
    <source>
        <dbReference type="ARBA" id="ARBA00023027"/>
    </source>
</evidence>
<accession>A0A9D4JIA9</accession>
<dbReference type="SUPFAM" id="SSF47769">
    <property type="entry name" value="SAM/Pointed domain"/>
    <property type="match status" value="1"/>
</dbReference>
<dbReference type="Gene3D" id="3.40.50.10140">
    <property type="entry name" value="Toll/interleukin-1 receptor homology (TIR) domain"/>
    <property type="match status" value="1"/>
</dbReference>
<dbReference type="EMBL" id="JAIWYP010000006">
    <property type="protein sequence ID" value="KAH3809763.1"/>
    <property type="molecule type" value="Genomic_DNA"/>
</dbReference>
<dbReference type="InterPro" id="IPR016024">
    <property type="entry name" value="ARM-type_fold"/>
</dbReference>
<organism evidence="8 9">
    <name type="scientific">Dreissena polymorpha</name>
    <name type="common">Zebra mussel</name>
    <name type="synonym">Mytilus polymorpha</name>
    <dbReference type="NCBI Taxonomy" id="45954"/>
    <lineage>
        <taxon>Eukaryota</taxon>
        <taxon>Metazoa</taxon>
        <taxon>Spiralia</taxon>
        <taxon>Lophotrochozoa</taxon>
        <taxon>Mollusca</taxon>
        <taxon>Bivalvia</taxon>
        <taxon>Autobranchia</taxon>
        <taxon>Heteroconchia</taxon>
        <taxon>Euheterodonta</taxon>
        <taxon>Imparidentia</taxon>
        <taxon>Neoheterodontei</taxon>
        <taxon>Myida</taxon>
        <taxon>Dreissenoidea</taxon>
        <taxon>Dreissenidae</taxon>
        <taxon>Dreissena</taxon>
    </lineage>
</organism>
<dbReference type="InterPro" id="IPR001660">
    <property type="entry name" value="SAM"/>
</dbReference>
<dbReference type="GO" id="GO:0045087">
    <property type="term" value="P:innate immune response"/>
    <property type="evidence" value="ECO:0007669"/>
    <property type="project" value="UniProtKB-KW"/>
</dbReference>
<reference evidence="8" key="2">
    <citation type="submission" date="2020-11" db="EMBL/GenBank/DDBJ databases">
        <authorList>
            <person name="McCartney M.A."/>
            <person name="Auch B."/>
            <person name="Kono T."/>
            <person name="Mallez S."/>
            <person name="Becker A."/>
            <person name="Gohl D.M."/>
            <person name="Silverstein K.A.T."/>
            <person name="Koren S."/>
            <person name="Bechman K.B."/>
            <person name="Herman A."/>
            <person name="Abrahante J.E."/>
            <person name="Garbe J."/>
        </authorList>
    </citation>
    <scope>NUCLEOTIDE SEQUENCE</scope>
    <source>
        <strain evidence="8">Duluth1</strain>
        <tissue evidence="8">Whole animal</tissue>
    </source>
</reference>
<dbReference type="SUPFAM" id="SSF52200">
    <property type="entry name" value="Toll/Interleukin receptor TIR domain"/>
    <property type="match status" value="1"/>
</dbReference>
<dbReference type="OrthoDB" id="2148946at2759"/>
<dbReference type="Gene3D" id="1.10.150.50">
    <property type="entry name" value="Transcription Factor, Ets-1"/>
    <property type="match status" value="1"/>
</dbReference>
<evidence type="ECO:0000313" key="9">
    <source>
        <dbReference type="Proteomes" id="UP000828390"/>
    </source>
</evidence>
<dbReference type="InterPro" id="IPR035897">
    <property type="entry name" value="Toll_tir_struct_dom_sf"/>
</dbReference>
<dbReference type="PROSITE" id="PS50105">
    <property type="entry name" value="SAM_DOMAIN"/>
    <property type="match status" value="1"/>
</dbReference>
<dbReference type="AlphaFoldDB" id="A0A9D4JIA9"/>
<comment type="catalytic activity">
    <reaction evidence="6">
        <text>NAD(+) + H2O = ADP-D-ribose + nicotinamide + H(+)</text>
        <dbReference type="Rhea" id="RHEA:16301"/>
        <dbReference type="ChEBI" id="CHEBI:15377"/>
        <dbReference type="ChEBI" id="CHEBI:15378"/>
        <dbReference type="ChEBI" id="CHEBI:17154"/>
        <dbReference type="ChEBI" id="CHEBI:57540"/>
        <dbReference type="ChEBI" id="CHEBI:57967"/>
        <dbReference type="EC" id="3.2.2.6"/>
    </reaction>
    <physiologicalReaction direction="left-to-right" evidence="6">
        <dbReference type="Rhea" id="RHEA:16302"/>
    </physiologicalReaction>
</comment>
<dbReference type="EC" id="3.2.2.6" evidence="2"/>
<evidence type="ECO:0000256" key="6">
    <source>
        <dbReference type="ARBA" id="ARBA00047304"/>
    </source>
</evidence>
<dbReference type="InterPro" id="IPR013761">
    <property type="entry name" value="SAM/pointed_sf"/>
</dbReference>
<keyword evidence="4" id="KW-0391">Immunity</keyword>
<keyword evidence="5" id="KW-0520">NAD</keyword>
<dbReference type="Gene3D" id="1.25.10.10">
    <property type="entry name" value="Leucine-rich Repeat Variant"/>
    <property type="match status" value="1"/>
</dbReference>
<evidence type="ECO:0000256" key="3">
    <source>
        <dbReference type="ARBA" id="ARBA00022588"/>
    </source>
</evidence>
<evidence type="ECO:0000313" key="8">
    <source>
        <dbReference type="EMBL" id="KAH3809763.1"/>
    </source>
</evidence>
<keyword evidence="3" id="KW-0399">Innate immunity</keyword>
<dbReference type="Proteomes" id="UP000828390">
    <property type="component" value="Unassembled WGS sequence"/>
</dbReference>